<gene>
    <name evidence="2" type="ORF">BXYJ_LOCUS5450</name>
</gene>
<dbReference type="AlphaFoldDB" id="A0A811KRF7"/>
<evidence type="ECO:0000313" key="2">
    <source>
        <dbReference type="EMBL" id="CAD5218057.1"/>
    </source>
</evidence>
<organism evidence="2 3">
    <name type="scientific">Bursaphelenchus xylophilus</name>
    <name type="common">Pinewood nematode worm</name>
    <name type="synonym">Aphelenchoides xylophilus</name>
    <dbReference type="NCBI Taxonomy" id="6326"/>
    <lineage>
        <taxon>Eukaryota</taxon>
        <taxon>Metazoa</taxon>
        <taxon>Ecdysozoa</taxon>
        <taxon>Nematoda</taxon>
        <taxon>Chromadorea</taxon>
        <taxon>Rhabditida</taxon>
        <taxon>Tylenchina</taxon>
        <taxon>Tylenchomorpha</taxon>
        <taxon>Aphelenchoidea</taxon>
        <taxon>Aphelenchoididae</taxon>
        <taxon>Bursaphelenchus</taxon>
    </lineage>
</organism>
<sequence length="287" mass="31339">MGSPQTTTITEVRIRLASCLITVTNAPFHSTKVRLVKEDLAAKEVKLEASAEAKEMEMSKKVDLMVAVREGQTDKAGSQEDKVGSKEAKVGSKEVPRAVPDALLSREDVNRAVRTTNREEEADNKALREVNAANKEARMVNKVARIVNKDDKISKAALQMEDKTTKEAAERKLIREQHKGYPDHSQVDRLELEAIASPAADLVGLVAAKLNLEARVEAKEELAVKVWAKVVSEASTDLKEELAALEETVSPDKALLEGAKAADLVETSVKARQAVPDDSRKAKENIV</sequence>
<dbReference type="EMBL" id="CAJFCV020000002">
    <property type="protein sequence ID" value="CAG9102583.1"/>
    <property type="molecule type" value="Genomic_DNA"/>
</dbReference>
<comment type="caution">
    <text evidence="2">The sequence shown here is derived from an EMBL/GenBank/DDBJ whole genome shotgun (WGS) entry which is preliminary data.</text>
</comment>
<dbReference type="Proteomes" id="UP000582659">
    <property type="component" value="Unassembled WGS sequence"/>
</dbReference>
<proteinExistence type="predicted"/>
<protein>
    <submittedName>
        <fullName evidence="2">(pine wood nematode) hypothetical protein</fullName>
    </submittedName>
</protein>
<name>A0A811KRF7_BURXY</name>
<feature type="region of interest" description="Disordered" evidence="1">
    <location>
        <begin position="71"/>
        <end position="94"/>
    </location>
</feature>
<evidence type="ECO:0000313" key="3">
    <source>
        <dbReference type="Proteomes" id="UP000659654"/>
    </source>
</evidence>
<dbReference type="Proteomes" id="UP000659654">
    <property type="component" value="Unassembled WGS sequence"/>
</dbReference>
<evidence type="ECO:0000256" key="1">
    <source>
        <dbReference type="SAM" id="MobiDB-lite"/>
    </source>
</evidence>
<dbReference type="SMR" id="A0A811KRF7"/>
<reference evidence="2" key="1">
    <citation type="submission" date="2020-09" db="EMBL/GenBank/DDBJ databases">
        <authorList>
            <person name="Kikuchi T."/>
        </authorList>
    </citation>
    <scope>NUCLEOTIDE SEQUENCE</scope>
    <source>
        <strain evidence="2">Ka4C1</strain>
    </source>
</reference>
<dbReference type="EMBL" id="CAJFDI010000002">
    <property type="protein sequence ID" value="CAD5218057.1"/>
    <property type="molecule type" value="Genomic_DNA"/>
</dbReference>
<accession>A0A811KRF7</accession>
<keyword evidence="3" id="KW-1185">Reference proteome</keyword>